<keyword evidence="2" id="KW-1185">Reference proteome</keyword>
<dbReference type="GO" id="GO:0008168">
    <property type="term" value="F:methyltransferase activity"/>
    <property type="evidence" value="ECO:0007669"/>
    <property type="project" value="UniProtKB-KW"/>
</dbReference>
<dbReference type="GO" id="GO:0032259">
    <property type="term" value="P:methylation"/>
    <property type="evidence" value="ECO:0007669"/>
    <property type="project" value="UniProtKB-KW"/>
</dbReference>
<dbReference type="OrthoDB" id="2086672at2"/>
<dbReference type="RefSeq" id="WP_148453675.1">
    <property type="nucleotide sequence ID" value="NZ_VSDO01000003.1"/>
</dbReference>
<dbReference type="Proteomes" id="UP000325218">
    <property type="component" value="Unassembled WGS sequence"/>
</dbReference>
<evidence type="ECO:0000313" key="1">
    <source>
        <dbReference type="EMBL" id="TYA12194.1"/>
    </source>
</evidence>
<organism evidence="1 2">
    <name type="scientific">Paenibacillus faecis</name>
    <dbReference type="NCBI Taxonomy" id="862114"/>
    <lineage>
        <taxon>Bacteria</taxon>
        <taxon>Bacillati</taxon>
        <taxon>Bacillota</taxon>
        <taxon>Bacilli</taxon>
        <taxon>Bacillales</taxon>
        <taxon>Paenibacillaceae</taxon>
        <taxon>Paenibacillus</taxon>
    </lineage>
</organism>
<gene>
    <name evidence="1" type="ORF">FRY98_15900</name>
</gene>
<proteinExistence type="predicted"/>
<protein>
    <submittedName>
        <fullName evidence="1">Ketopantoate hydroxymethyltransferase</fullName>
    </submittedName>
</protein>
<dbReference type="AlphaFoldDB" id="A0A5D0CS90"/>
<name>A0A5D0CS90_9BACL</name>
<comment type="caution">
    <text evidence="1">The sequence shown here is derived from an EMBL/GenBank/DDBJ whole genome shotgun (WGS) entry which is preliminary data.</text>
</comment>
<keyword evidence="1" id="KW-0489">Methyltransferase</keyword>
<evidence type="ECO:0000313" key="2">
    <source>
        <dbReference type="Proteomes" id="UP000325218"/>
    </source>
</evidence>
<reference evidence="1 2" key="1">
    <citation type="submission" date="2019-08" db="EMBL/GenBank/DDBJ databases">
        <title>Genome sequencing of Paenibacillus faecis DSM 23593(T).</title>
        <authorList>
            <person name="Kook J.-K."/>
            <person name="Park S.-N."/>
            <person name="Lim Y.K."/>
        </authorList>
    </citation>
    <scope>NUCLEOTIDE SEQUENCE [LARGE SCALE GENOMIC DNA]</scope>
    <source>
        <strain evidence="1 2">DSM 23593</strain>
    </source>
</reference>
<dbReference type="EMBL" id="VSDO01000003">
    <property type="protein sequence ID" value="TYA12194.1"/>
    <property type="molecule type" value="Genomic_DNA"/>
</dbReference>
<keyword evidence="1" id="KW-0808">Transferase</keyword>
<accession>A0A5D0CS90</accession>
<sequence>MIAEGILHDVAEYVNGRVAKVVLNGTYTITDFEVKSVTDKVLVLNYIIPVAEIPLVTLIELKDAADTVLSSNAVNIPIAADHLMLQTIEVKEGN</sequence>